<feature type="compositionally biased region" description="Polar residues" evidence="5">
    <location>
        <begin position="436"/>
        <end position="451"/>
    </location>
</feature>
<feature type="transmembrane region" description="Helical" evidence="6">
    <location>
        <begin position="85"/>
        <end position="105"/>
    </location>
</feature>
<feature type="region of interest" description="Disordered" evidence="5">
    <location>
        <begin position="398"/>
        <end position="483"/>
    </location>
</feature>
<evidence type="ECO:0000256" key="6">
    <source>
        <dbReference type="SAM" id="Phobius"/>
    </source>
</evidence>
<evidence type="ECO:0000256" key="4">
    <source>
        <dbReference type="ARBA" id="ARBA00023136"/>
    </source>
</evidence>
<reference evidence="7 8" key="1">
    <citation type="journal article" date="2014" name="Genome Announc.">
        <title>Draft genome sequence of Sclerotinia borealis, a psychrophilic plant pathogenic fungus.</title>
        <authorList>
            <person name="Mardanov A.V."/>
            <person name="Beletsky A.V."/>
            <person name="Kadnikov V.V."/>
            <person name="Ignatov A.N."/>
            <person name="Ravin N.V."/>
        </authorList>
    </citation>
    <scope>NUCLEOTIDE SEQUENCE [LARGE SCALE GENOMIC DNA]</scope>
    <source>
        <strain evidence="8">F-4157</strain>
    </source>
</reference>
<gene>
    <name evidence="7" type="ORF">SBOR_8144</name>
</gene>
<feature type="transmembrane region" description="Helical" evidence="6">
    <location>
        <begin position="59"/>
        <end position="79"/>
    </location>
</feature>
<evidence type="ECO:0000256" key="3">
    <source>
        <dbReference type="ARBA" id="ARBA00022989"/>
    </source>
</evidence>
<feature type="transmembrane region" description="Helical" evidence="6">
    <location>
        <begin position="229"/>
        <end position="249"/>
    </location>
</feature>
<dbReference type="Proteomes" id="UP000019487">
    <property type="component" value="Unassembled WGS sequence"/>
</dbReference>
<organism evidence="7 8">
    <name type="scientific">Sclerotinia borealis (strain F-4128)</name>
    <dbReference type="NCBI Taxonomy" id="1432307"/>
    <lineage>
        <taxon>Eukaryota</taxon>
        <taxon>Fungi</taxon>
        <taxon>Dikarya</taxon>
        <taxon>Ascomycota</taxon>
        <taxon>Pezizomycotina</taxon>
        <taxon>Leotiomycetes</taxon>
        <taxon>Helotiales</taxon>
        <taxon>Sclerotiniaceae</taxon>
        <taxon>Sclerotinia</taxon>
    </lineage>
</organism>
<dbReference type="PANTHER" id="PTHR12570:SF86">
    <property type="entry name" value="ADR321CP"/>
    <property type="match status" value="1"/>
</dbReference>
<feature type="transmembrane region" description="Helical" evidence="6">
    <location>
        <begin position="12"/>
        <end position="33"/>
    </location>
</feature>
<feature type="transmembrane region" description="Helical" evidence="6">
    <location>
        <begin position="287"/>
        <end position="309"/>
    </location>
</feature>
<accession>W9C6W7</accession>
<evidence type="ECO:0008006" key="9">
    <source>
        <dbReference type="Google" id="ProtNLM"/>
    </source>
</evidence>
<dbReference type="GO" id="GO:0015095">
    <property type="term" value="F:magnesium ion transmembrane transporter activity"/>
    <property type="evidence" value="ECO:0007669"/>
    <property type="project" value="InterPro"/>
</dbReference>
<keyword evidence="2 6" id="KW-0812">Transmembrane</keyword>
<dbReference type="EMBL" id="AYSA01000492">
    <property type="protein sequence ID" value="ESZ91483.1"/>
    <property type="molecule type" value="Genomic_DNA"/>
</dbReference>
<evidence type="ECO:0000256" key="5">
    <source>
        <dbReference type="SAM" id="MobiDB-lite"/>
    </source>
</evidence>
<evidence type="ECO:0000313" key="7">
    <source>
        <dbReference type="EMBL" id="ESZ91483.1"/>
    </source>
</evidence>
<keyword evidence="4 6" id="KW-0472">Membrane</keyword>
<protein>
    <recommendedName>
        <fullName evidence="9">DUF803 domain-containing protein</fullName>
    </recommendedName>
</protein>
<dbReference type="FunFam" id="1.10.3730.20:FF:000012">
    <property type="entry name" value="DUF803 domain-containing protein"/>
    <property type="match status" value="1"/>
</dbReference>
<dbReference type="SUPFAM" id="SSF103481">
    <property type="entry name" value="Multidrug resistance efflux transporter EmrE"/>
    <property type="match status" value="1"/>
</dbReference>
<evidence type="ECO:0000313" key="8">
    <source>
        <dbReference type="Proteomes" id="UP000019487"/>
    </source>
</evidence>
<name>W9C6W7_SCLBF</name>
<evidence type="ECO:0000256" key="2">
    <source>
        <dbReference type="ARBA" id="ARBA00022692"/>
    </source>
</evidence>
<comment type="caution">
    <text evidence="7">The sequence shown here is derived from an EMBL/GenBank/DDBJ whole genome shotgun (WGS) entry which is preliminary data.</text>
</comment>
<dbReference type="Gene3D" id="1.10.3730.20">
    <property type="match status" value="1"/>
</dbReference>
<keyword evidence="8" id="KW-1185">Reference proteome</keyword>
<proteinExistence type="predicted"/>
<feature type="transmembrane region" description="Helical" evidence="6">
    <location>
        <begin position="153"/>
        <end position="174"/>
    </location>
</feature>
<feature type="transmembrane region" description="Helical" evidence="6">
    <location>
        <begin position="261"/>
        <end position="281"/>
    </location>
</feature>
<evidence type="ECO:0000256" key="1">
    <source>
        <dbReference type="ARBA" id="ARBA00004141"/>
    </source>
</evidence>
<dbReference type="GO" id="GO:0016020">
    <property type="term" value="C:membrane"/>
    <property type="evidence" value="ECO:0007669"/>
    <property type="project" value="UniProtKB-SubCell"/>
</dbReference>
<dbReference type="OrthoDB" id="2504919at2759"/>
<dbReference type="InterPro" id="IPR037185">
    <property type="entry name" value="EmrE-like"/>
</dbReference>
<dbReference type="PANTHER" id="PTHR12570">
    <property type="match status" value="1"/>
</dbReference>
<feature type="compositionally biased region" description="Gly residues" evidence="5">
    <location>
        <begin position="524"/>
        <end position="545"/>
    </location>
</feature>
<dbReference type="HOGENOM" id="CLU_011406_1_0_1"/>
<sequence length="545" mass="58998">MGQLGDLSPGGSVAIGILVGLISTSIQSLGLTLQRKSHILEDEKGAHHVRRPPYRRRRWQLGMGMFIISNLVGSTIQITTLPLPVLSTLQASGLVFNSICATLILGEPFTAWSLGGTLLVSTGAILIAIFGAIPEPAHTLDQLLLLLGRRTFVIWMIMQTLLVAGIVVLAWFLGRVPKISASPRIRLLRGLAYGCISGILSAHSLLVAKSAVELLVRTIVDRHNQFDRWQSWVILFGLIFLALTQLYFLHRGLKLVSTSVLYPLVFCIYNIIAILDGLIYFKQTDRLPALHAGLIALGTAILLSGVLALSWRLNEEQTQPAVAQSALAPGLGFVEDTDNESSESYTADEEAAIGAENQALLICEPMTPTTKLDTIIGATRHVRKAVRLSEVDEIWGELEDDDAKSTPTRANRPKPPRPDSAPTLPRSSTYDEESGDSQIPDENTSLLHRQISSSRRRRRRSTGFPGFTARPTPRKRRSIRLETQDATGGWWKMRWWKDRSAEAASGKGPPSSGDDRGSGLDILGIGGSDSGAGSGAGPSGSGMGV</sequence>
<feature type="region of interest" description="Disordered" evidence="5">
    <location>
        <begin position="500"/>
        <end position="545"/>
    </location>
</feature>
<dbReference type="AlphaFoldDB" id="W9C6W7"/>
<feature type="transmembrane region" description="Helical" evidence="6">
    <location>
        <begin position="112"/>
        <end position="133"/>
    </location>
</feature>
<dbReference type="InterPro" id="IPR008521">
    <property type="entry name" value="Mg_trans_NIPA"/>
</dbReference>
<feature type="compositionally biased region" description="Low complexity" evidence="5">
    <location>
        <begin position="503"/>
        <end position="512"/>
    </location>
</feature>
<dbReference type="Pfam" id="PF05653">
    <property type="entry name" value="Mg_trans_NIPA"/>
    <property type="match status" value="1"/>
</dbReference>
<keyword evidence="3 6" id="KW-1133">Transmembrane helix</keyword>
<comment type="subcellular location">
    <subcellularLocation>
        <location evidence="1">Membrane</location>
        <topology evidence="1">Multi-pass membrane protein</topology>
    </subcellularLocation>
</comment>